<dbReference type="InterPro" id="IPR045339">
    <property type="entry name" value="DUF6534"/>
</dbReference>
<protein>
    <recommendedName>
        <fullName evidence="2">DUF6534 domain-containing protein</fullName>
    </recommendedName>
</protein>
<keyword evidence="1" id="KW-0472">Membrane</keyword>
<dbReference type="Pfam" id="PF20152">
    <property type="entry name" value="DUF6534"/>
    <property type="match status" value="1"/>
</dbReference>
<feature type="transmembrane region" description="Helical" evidence="1">
    <location>
        <begin position="45"/>
        <end position="62"/>
    </location>
</feature>
<dbReference type="Proteomes" id="UP000053820">
    <property type="component" value="Unassembled WGS sequence"/>
</dbReference>
<dbReference type="HOGENOM" id="CLU_046025_1_2_1"/>
<accession>A0A0C9WDM4</accession>
<dbReference type="EMBL" id="KN839852">
    <property type="protein sequence ID" value="KIJ63156.1"/>
    <property type="molecule type" value="Genomic_DNA"/>
</dbReference>
<keyword evidence="1" id="KW-0812">Transmembrane</keyword>
<dbReference type="PANTHER" id="PTHR40465">
    <property type="entry name" value="CHROMOSOME 1, WHOLE GENOME SHOTGUN SEQUENCE"/>
    <property type="match status" value="1"/>
</dbReference>
<dbReference type="OrthoDB" id="2792702at2759"/>
<evidence type="ECO:0000259" key="2">
    <source>
        <dbReference type="Pfam" id="PF20152"/>
    </source>
</evidence>
<evidence type="ECO:0000313" key="3">
    <source>
        <dbReference type="EMBL" id="KIJ63156.1"/>
    </source>
</evidence>
<dbReference type="PANTHER" id="PTHR40465:SF1">
    <property type="entry name" value="DUF6534 DOMAIN-CONTAINING PROTEIN"/>
    <property type="match status" value="1"/>
</dbReference>
<feature type="transmembrane region" description="Helical" evidence="1">
    <location>
        <begin position="20"/>
        <end position="38"/>
    </location>
</feature>
<name>A0A0C9WDM4_9AGAM</name>
<keyword evidence="1" id="KW-1133">Transmembrane helix</keyword>
<keyword evidence="4" id="KW-1185">Reference proteome</keyword>
<organism evidence="3 4">
    <name type="scientific">Hydnomerulius pinastri MD-312</name>
    <dbReference type="NCBI Taxonomy" id="994086"/>
    <lineage>
        <taxon>Eukaryota</taxon>
        <taxon>Fungi</taxon>
        <taxon>Dikarya</taxon>
        <taxon>Basidiomycota</taxon>
        <taxon>Agaricomycotina</taxon>
        <taxon>Agaricomycetes</taxon>
        <taxon>Agaricomycetidae</taxon>
        <taxon>Boletales</taxon>
        <taxon>Boletales incertae sedis</taxon>
        <taxon>Leucogyrophana</taxon>
    </lineage>
</organism>
<evidence type="ECO:0000256" key="1">
    <source>
        <dbReference type="SAM" id="Phobius"/>
    </source>
</evidence>
<evidence type="ECO:0000313" key="4">
    <source>
        <dbReference type="Proteomes" id="UP000053820"/>
    </source>
</evidence>
<reference evidence="3 4" key="1">
    <citation type="submission" date="2014-04" db="EMBL/GenBank/DDBJ databases">
        <title>Evolutionary Origins and Diversification of the Mycorrhizal Mutualists.</title>
        <authorList>
            <consortium name="DOE Joint Genome Institute"/>
            <consortium name="Mycorrhizal Genomics Consortium"/>
            <person name="Kohler A."/>
            <person name="Kuo A."/>
            <person name="Nagy L.G."/>
            <person name="Floudas D."/>
            <person name="Copeland A."/>
            <person name="Barry K.W."/>
            <person name="Cichocki N."/>
            <person name="Veneault-Fourrey C."/>
            <person name="LaButti K."/>
            <person name="Lindquist E.A."/>
            <person name="Lipzen A."/>
            <person name="Lundell T."/>
            <person name="Morin E."/>
            <person name="Murat C."/>
            <person name="Riley R."/>
            <person name="Ohm R."/>
            <person name="Sun H."/>
            <person name="Tunlid A."/>
            <person name="Henrissat B."/>
            <person name="Grigoriev I.V."/>
            <person name="Hibbett D.S."/>
            <person name="Martin F."/>
        </authorList>
    </citation>
    <scope>NUCLEOTIDE SEQUENCE [LARGE SCALE GENOMIC DNA]</scope>
    <source>
        <strain evidence="3 4">MD-312</strain>
    </source>
</reference>
<dbReference type="AlphaFoldDB" id="A0A0C9WDM4"/>
<feature type="transmembrane region" description="Helical" evidence="1">
    <location>
        <begin position="210"/>
        <end position="233"/>
    </location>
</feature>
<gene>
    <name evidence="3" type="ORF">HYDPIDRAFT_92942</name>
</gene>
<sequence>MDAQPWVAGYFGPMYWGKLVNLNYSLVGTTMVQAYVFFTRSKDKWPLQLVVHVLPFYYNMLFDLASTILMSITVFQYFVSLSFSCSSQVPIISKHRSWCTENGITALVTCITQLFFATRISFGESYHSCETGSVFNSVPTSYAAVRNLKHIISALYQRLSWQAYKCWQVTTCLEDGSAAVSDVLTTGTLCFILFSARGGIKRTKSPIRRLFFFILNRGILVTILQVSMLVSYVTARSYLYWMPFHLCKSKLYTNTLCAYFSPTVDNSTLIFLFLSGSSGYVSCVNSPHRDVLRTTTYQAKLPGLGLDLKDTLCATEHGWYGCLRVCNEASFF</sequence>
<feature type="domain" description="DUF6534" evidence="2">
    <location>
        <begin position="178"/>
        <end position="258"/>
    </location>
</feature>
<proteinExistence type="predicted"/>